<gene>
    <name evidence="2" type="ORF">FO441_03735</name>
</gene>
<dbReference type="EMBL" id="VMSJ01000001">
    <property type="protein sequence ID" value="TVT29404.1"/>
    <property type="molecule type" value="Genomic_DNA"/>
</dbReference>
<dbReference type="RefSeq" id="WP_145285959.1">
    <property type="nucleotide sequence ID" value="NZ_VMSJ01000001.1"/>
</dbReference>
<evidence type="ECO:0000313" key="3">
    <source>
        <dbReference type="Proteomes" id="UP000315103"/>
    </source>
</evidence>
<evidence type="ECO:0000256" key="1">
    <source>
        <dbReference type="SAM" id="Phobius"/>
    </source>
</evidence>
<protein>
    <submittedName>
        <fullName evidence="2">Uncharacterized protein</fullName>
    </submittedName>
</protein>
<keyword evidence="1" id="KW-0812">Transmembrane</keyword>
<dbReference type="AlphaFoldDB" id="A0A558AYU2"/>
<feature type="transmembrane region" description="Helical" evidence="1">
    <location>
        <begin position="111"/>
        <end position="130"/>
    </location>
</feature>
<organism evidence="2 3">
    <name type="scientific">Salinicoccus cyprini</name>
    <dbReference type="NCBI Taxonomy" id="2493691"/>
    <lineage>
        <taxon>Bacteria</taxon>
        <taxon>Bacillati</taxon>
        <taxon>Bacillota</taxon>
        <taxon>Bacilli</taxon>
        <taxon>Bacillales</taxon>
        <taxon>Staphylococcaceae</taxon>
        <taxon>Salinicoccus</taxon>
    </lineage>
</organism>
<keyword evidence="1" id="KW-1133">Transmembrane helix</keyword>
<comment type="caution">
    <text evidence="2">The sequence shown here is derived from an EMBL/GenBank/DDBJ whole genome shotgun (WGS) entry which is preliminary data.</text>
</comment>
<dbReference type="OrthoDB" id="2418234at2"/>
<sequence length="142" mass="16802">MWEHLWRPWLLFAVTWLVVCDFLYHLSFMTWYIQLGPIILTFILAIATVLLDEKSKNTKIGVRNKNEDAESDEKPDLKFTLFISIYLIALVVSMTTIYGPPENNTFNYTRIDFWIFLSMVTFSNLIKYWTDNKEEKKGGMKT</sequence>
<feature type="transmembrane region" description="Helical" evidence="1">
    <location>
        <begin position="32"/>
        <end position="51"/>
    </location>
</feature>
<name>A0A558AYU2_9STAP</name>
<evidence type="ECO:0000313" key="2">
    <source>
        <dbReference type="EMBL" id="TVT29404.1"/>
    </source>
</evidence>
<proteinExistence type="predicted"/>
<reference evidence="2 3" key="1">
    <citation type="submission" date="2019-07" db="EMBL/GenBank/DDBJ databases">
        <title>Salinicoccus cyprini sp. nov., isolated from gastro-intestinal tract of mirror carp, Cyprinus carpio var. specularis, collected from Gobind Sagar Reservoir, Himachal Pradesh, India.</title>
        <authorList>
            <person name="Talwar C."/>
            <person name="Singh A.K."/>
            <person name="Lal R."/>
            <person name="Negi R.K."/>
        </authorList>
    </citation>
    <scope>NUCLEOTIDE SEQUENCE [LARGE SCALE GENOMIC DNA]</scope>
    <source>
        <strain evidence="2 3">CT19</strain>
    </source>
</reference>
<keyword evidence="3" id="KW-1185">Reference proteome</keyword>
<keyword evidence="1" id="KW-0472">Membrane</keyword>
<dbReference type="Proteomes" id="UP000315103">
    <property type="component" value="Unassembled WGS sequence"/>
</dbReference>
<feature type="transmembrane region" description="Helical" evidence="1">
    <location>
        <begin position="9"/>
        <end position="26"/>
    </location>
</feature>
<accession>A0A558AYU2</accession>
<feature type="transmembrane region" description="Helical" evidence="1">
    <location>
        <begin position="79"/>
        <end position="99"/>
    </location>
</feature>